<dbReference type="PANTHER" id="PTHR36478">
    <property type="entry name" value="OS04G0614237 PROTEIN-RELATED"/>
    <property type="match status" value="1"/>
</dbReference>
<proteinExistence type="predicted"/>
<organism evidence="1">
    <name type="scientific">Brachypodium distachyon</name>
    <name type="common">Purple false brome</name>
    <name type="synonym">Trachynia distachya</name>
    <dbReference type="NCBI Taxonomy" id="15368"/>
    <lineage>
        <taxon>Eukaryota</taxon>
        <taxon>Viridiplantae</taxon>
        <taxon>Streptophyta</taxon>
        <taxon>Embryophyta</taxon>
        <taxon>Tracheophyta</taxon>
        <taxon>Spermatophyta</taxon>
        <taxon>Magnoliopsida</taxon>
        <taxon>Liliopsida</taxon>
        <taxon>Poales</taxon>
        <taxon>Poaceae</taxon>
        <taxon>BOP clade</taxon>
        <taxon>Pooideae</taxon>
        <taxon>Stipodae</taxon>
        <taxon>Brachypodieae</taxon>
        <taxon>Brachypodium</taxon>
    </lineage>
</organism>
<evidence type="ECO:0000313" key="3">
    <source>
        <dbReference type="Proteomes" id="UP000008810"/>
    </source>
</evidence>
<dbReference type="Proteomes" id="UP000008810">
    <property type="component" value="Chromosome 5"/>
</dbReference>
<sequence>MSSSGKGEDGEASVVVSGKGKMIKRRSCAVEYPIPCVRRLRERRLIAYLCEQGFYNTFKSLIHETAVYFSVLHMRRLVKEGLWEDALMYLNSCLPAHNRPRSLRARIFHNFLLMHYRFANVVAGNKDKHLDMNYGSHARSSSHADLRLRSIIYSILASDQIRASLDWEQVREHASFLILRLVRLTPELRYSTSLPPGRMMSHDVLPIGSGLCRGRRHVKKQGPQPRKTVAILCALRSKGYLNQPRDAGVGSLDESKEILADFLDESLQAGVRRGCRLSYSLQPTGNEGAPSSQTMLGMLTKKC</sequence>
<dbReference type="EMBL" id="CM000884">
    <property type="protein sequence ID" value="KQJ84602.1"/>
    <property type="molecule type" value="Genomic_DNA"/>
</dbReference>
<dbReference type="AlphaFoldDB" id="A0A0Q3GU62"/>
<dbReference type="PANTHER" id="PTHR36478:SF14">
    <property type="entry name" value="LISH DOMAIN-CONTAINING PROTEIN"/>
    <property type="match status" value="1"/>
</dbReference>
<reference evidence="1" key="2">
    <citation type="submission" date="2017-06" db="EMBL/GenBank/DDBJ databases">
        <title>WGS assembly of Brachypodium distachyon.</title>
        <authorList>
            <consortium name="The International Brachypodium Initiative"/>
            <person name="Lucas S."/>
            <person name="Harmon-Smith M."/>
            <person name="Lail K."/>
            <person name="Tice H."/>
            <person name="Grimwood J."/>
            <person name="Bruce D."/>
            <person name="Barry K."/>
            <person name="Shu S."/>
            <person name="Lindquist E."/>
            <person name="Wang M."/>
            <person name="Pitluck S."/>
            <person name="Vogel J.P."/>
            <person name="Garvin D.F."/>
            <person name="Mockler T.C."/>
            <person name="Schmutz J."/>
            <person name="Rokhsar D."/>
            <person name="Bevan M.W."/>
        </authorList>
    </citation>
    <scope>NUCLEOTIDE SEQUENCE</scope>
    <source>
        <strain evidence="1">Bd21</strain>
    </source>
</reference>
<dbReference type="RefSeq" id="XP_014751284.1">
    <property type="nucleotide sequence ID" value="XM_014895798.2"/>
</dbReference>
<evidence type="ECO:0000313" key="1">
    <source>
        <dbReference type="EMBL" id="KQJ84602.1"/>
    </source>
</evidence>
<gene>
    <name evidence="2" type="primary">LOC106865573</name>
    <name evidence="1" type="ORF">BRADI_5g21825v3</name>
</gene>
<keyword evidence="3" id="KW-1185">Reference proteome</keyword>
<evidence type="ECO:0008006" key="4">
    <source>
        <dbReference type="Google" id="ProtNLM"/>
    </source>
</evidence>
<dbReference type="GeneID" id="106865573"/>
<protein>
    <recommendedName>
        <fullName evidence="4">LisH domain-containing protein</fullName>
    </recommendedName>
</protein>
<evidence type="ECO:0000313" key="2">
    <source>
        <dbReference type="EnsemblPlants" id="KQJ84602"/>
    </source>
</evidence>
<dbReference type="KEGG" id="bdi:106865573"/>
<reference evidence="1 2" key="1">
    <citation type="journal article" date="2010" name="Nature">
        <title>Genome sequencing and analysis of the model grass Brachypodium distachyon.</title>
        <authorList>
            <consortium name="International Brachypodium Initiative"/>
        </authorList>
    </citation>
    <scope>NUCLEOTIDE SEQUENCE [LARGE SCALE GENOMIC DNA]</scope>
    <source>
        <strain evidence="1">Bd21</strain>
        <strain evidence="2">cv. Bd21</strain>
    </source>
</reference>
<reference evidence="2" key="3">
    <citation type="submission" date="2018-08" db="UniProtKB">
        <authorList>
            <consortium name="EnsemblPlants"/>
        </authorList>
    </citation>
    <scope>IDENTIFICATION</scope>
    <source>
        <strain evidence="2">cv. Bd21</strain>
    </source>
</reference>
<accession>A0A0Q3GU62</accession>
<name>A0A0Q3GU62_BRADI</name>
<dbReference type="EnsemblPlants" id="KQJ84602">
    <property type="protein sequence ID" value="KQJ84602"/>
    <property type="gene ID" value="BRADI_5g21825v3"/>
</dbReference>
<dbReference type="OrthoDB" id="651249at2759"/>
<dbReference type="Gramene" id="KQJ84602">
    <property type="protein sequence ID" value="KQJ84602"/>
    <property type="gene ID" value="BRADI_5g21825v3"/>
</dbReference>